<protein>
    <submittedName>
        <fullName evidence="1">Uncharacterized protein</fullName>
    </submittedName>
</protein>
<evidence type="ECO:0000313" key="1">
    <source>
        <dbReference type="EMBL" id="JAD28080.1"/>
    </source>
</evidence>
<reference evidence="1" key="1">
    <citation type="submission" date="2014-09" db="EMBL/GenBank/DDBJ databases">
        <authorList>
            <person name="Magalhaes I.L.F."/>
            <person name="Oliveira U."/>
            <person name="Santos F.R."/>
            <person name="Vidigal T.H.D.A."/>
            <person name="Brescovit A.D."/>
            <person name="Santos A.J."/>
        </authorList>
    </citation>
    <scope>NUCLEOTIDE SEQUENCE</scope>
    <source>
        <tissue evidence="1">Shoot tissue taken approximately 20 cm above the soil surface</tissue>
    </source>
</reference>
<proteinExistence type="predicted"/>
<name>A0A0A8YU26_ARUDO</name>
<organism evidence="1">
    <name type="scientific">Arundo donax</name>
    <name type="common">Giant reed</name>
    <name type="synonym">Donax arundinaceus</name>
    <dbReference type="NCBI Taxonomy" id="35708"/>
    <lineage>
        <taxon>Eukaryota</taxon>
        <taxon>Viridiplantae</taxon>
        <taxon>Streptophyta</taxon>
        <taxon>Embryophyta</taxon>
        <taxon>Tracheophyta</taxon>
        <taxon>Spermatophyta</taxon>
        <taxon>Magnoliopsida</taxon>
        <taxon>Liliopsida</taxon>
        <taxon>Poales</taxon>
        <taxon>Poaceae</taxon>
        <taxon>PACMAD clade</taxon>
        <taxon>Arundinoideae</taxon>
        <taxon>Arundineae</taxon>
        <taxon>Arundo</taxon>
    </lineage>
</organism>
<reference evidence="1" key="2">
    <citation type="journal article" date="2015" name="Data Brief">
        <title>Shoot transcriptome of the giant reed, Arundo donax.</title>
        <authorList>
            <person name="Barrero R.A."/>
            <person name="Guerrero F.D."/>
            <person name="Moolhuijzen P."/>
            <person name="Goolsby J.A."/>
            <person name="Tidwell J."/>
            <person name="Bellgard S.E."/>
            <person name="Bellgard M.I."/>
        </authorList>
    </citation>
    <scope>NUCLEOTIDE SEQUENCE</scope>
    <source>
        <tissue evidence="1">Shoot tissue taken approximately 20 cm above the soil surface</tissue>
    </source>
</reference>
<dbReference type="EMBL" id="GBRH01269815">
    <property type="protein sequence ID" value="JAD28080.1"/>
    <property type="molecule type" value="Transcribed_RNA"/>
</dbReference>
<accession>A0A0A8YU26</accession>
<sequence length="51" mass="6132">MVRACFRMQRDWDPTRKFPQDPLVQSFFFSSPSPRLHESTQLSSLIYIRNN</sequence>
<dbReference type="AlphaFoldDB" id="A0A0A8YU26"/>